<evidence type="ECO:0000256" key="1">
    <source>
        <dbReference type="PIRSR" id="PIRSR607822-1"/>
    </source>
</evidence>
<protein>
    <submittedName>
        <fullName evidence="2">Lanthionine synthetase C-like protein</fullName>
    </submittedName>
</protein>
<dbReference type="GO" id="GO:0005886">
    <property type="term" value="C:plasma membrane"/>
    <property type="evidence" value="ECO:0007669"/>
    <property type="project" value="TreeGrafter"/>
</dbReference>
<dbReference type="GO" id="GO:0046872">
    <property type="term" value="F:metal ion binding"/>
    <property type="evidence" value="ECO:0007669"/>
    <property type="project" value="UniProtKB-KW"/>
</dbReference>
<dbReference type="SUPFAM" id="SSF158745">
    <property type="entry name" value="LanC-like"/>
    <property type="match status" value="1"/>
</dbReference>
<dbReference type="AlphaFoldDB" id="A0A1T4SRU8"/>
<dbReference type="SMART" id="SM01260">
    <property type="entry name" value="LANC_like"/>
    <property type="match status" value="1"/>
</dbReference>
<dbReference type="STRING" id="634771.SAMN04488128_103393"/>
<dbReference type="PANTHER" id="PTHR12736">
    <property type="entry name" value="LANC-LIKE PROTEIN"/>
    <property type="match status" value="1"/>
</dbReference>
<organism evidence="2 3">
    <name type="scientific">Chitinophaga eiseniae</name>
    <dbReference type="NCBI Taxonomy" id="634771"/>
    <lineage>
        <taxon>Bacteria</taxon>
        <taxon>Pseudomonadati</taxon>
        <taxon>Bacteroidota</taxon>
        <taxon>Chitinophagia</taxon>
        <taxon>Chitinophagales</taxon>
        <taxon>Chitinophagaceae</taxon>
        <taxon>Chitinophaga</taxon>
    </lineage>
</organism>
<feature type="binding site" evidence="1">
    <location>
        <position position="314"/>
    </location>
    <ligand>
        <name>Zn(2+)</name>
        <dbReference type="ChEBI" id="CHEBI:29105"/>
    </ligand>
</feature>
<dbReference type="PRINTS" id="PR01955">
    <property type="entry name" value="LANCFRANKIA"/>
</dbReference>
<dbReference type="CDD" id="cd04793">
    <property type="entry name" value="LanC"/>
    <property type="match status" value="1"/>
</dbReference>
<accession>A0A1T4SRU8</accession>
<dbReference type="EMBL" id="FUWZ01000003">
    <property type="protein sequence ID" value="SKA31020.1"/>
    <property type="molecule type" value="Genomic_DNA"/>
</dbReference>
<reference evidence="3" key="1">
    <citation type="submission" date="2017-02" db="EMBL/GenBank/DDBJ databases">
        <authorList>
            <person name="Varghese N."/>
            <person name="Submissions S."/>
        </authorList>
    </citation>
    <scope>NUCLEOTIDE SEQUENCE [LARGE SCALE GENOMIC DNA]</scope>
    <source>
        <strain evidence="3">DSM 22224</strain>
    </source>
</reference>
<gene>
    <name evidence="2" type="ORF">SAMN04488128_103393</name>
</gene>
<dbReference type="Pfam" id="PF05147">
    <property type="entry name" value="LANC_like"/>
    <property type="match status" value="1"/>
</dbReference>
<keyword evidence="1" id="KW-0862">Zinc</keyword>
<keyword evidence="1" id="KW-0479">Metal-binding</keyword>
<feature type="binding site" evidence="1">
    <location>
        <position position="313"/>
    </location>
    <ligand>
        <name>Zn(2+)</name>
        <dbReference type="ChEBI" id="CHEBI:29105"/>
    </ligand>
</feature>
<sequence>MDYKDDITAALENISRELDHFIANDNNAGLLGGFTGCALFYAYYYQHTSREEHVDKVLSIMEKSLQALSEQPLNGSFCGGVSGVAWCVQHLTQMGFIEEDEVEDAFGEIDQMVAAFMEESLLAGKNDFLHEGLGTALYFLERPLPVGKPVLERLVAGLDQSAHHLPSGITWKDMFSSASERYQGRDLYNLGLAHGVPAIIALLGRIYEKGIARDTVLRLMDGSISWVLSHKKPQGGGGESLFPVMVDTTGVSVGDTHSRLGWCYGDLGIATMLLGAGKRLRRADYSEAAHSILQDIARHRNTKNGAVHDACICHGSAGIAHMLQQAAMATGDPALNKAAGAWLQTTLRMNTWKDGPAGYKFYHHPDYHNSHNVLEGIAGIGLSLLGFLQPEIKPGWNNSLLIS</sequence>
<dbReference type="Gene3D" id="1.50.10.20">
    <property type="match status" value="1"/>
</dbReference>
<dbReference type="InterPro" id="IPR007822">
    <property type="entry name" value="LANC-like"/>
</dbReference>
<dbReference type="GO" id="GO:0031179">
    <property type="term" value="P:peptide modification"/>
    <property type="evidence" value="ECO:0007669"/>
    <property type="project" value="InterPro"/>
</dbReference>
<dbReference type="OrthoDB" id="6313827at2"/>
<keyword evidence="3" id="KW-1185">Reference proteome</keyword>
<feature type="binding site" evidence="1">
    <location>
        <position position="263"/>
    </location>
    <ligand>
        <name>Zn(2+)</name>
        <dbReference type="ChEBI" id="CHEBI:29105"/>
    </ligand>
</feature>
<evidence type="ECO:0000313" key="2">
    <source>
        <dbReference type="EMBL" id="SKA31020.1"/>
    </source>
</evidence>
<dbReference type="RefSeq" id="WP_078670750.1">
    <property type="nucleotide sequence ID" value="NZ_FUWZ01000003.1"/>
</dbReference>
<name>A0A1T4SRU8_9BACT</name>
<dbReference type="Proteomes" id="UP000190367">
    <property type="component" value="Unassembled WGS sequence"/>
</dbReference>
<evidence type="ECO:0000313" key="3">
    <source>
        <dbReference type="Proteomes" id="UP000190367"/>
    </source>
</evidence>
<proteinExistence type="predicted"/>
<dbReference type="PRINTS" id="PR01950">
    <property type="entry name" value="LANCSUPER"/>
</dbReference>
<dbReference type="InterPro" id="IPR033889">
    <property type="entry name" value="LanC"/>
</dbReference>
<dbReference type="PANTHER" id="PTHR12736:SF7">
    <property type="entry name" value="LANC-LIKE PROTEIN 3"/>
    <property type="match status" value="1"/>
</dbReference>